<reference evidence="2 4" key="1">
    <citation type="submission" date="2015-07" db="EMBL/GenBank/DDBJ databases">
        <title>Draft Genome Sequence of Streptomyces antibioticus, IMRU 3720 reveals insights in the evolution of actinomycin biosynthetic gene clusters in Streptomyces.</title>
        <authorList>
            <person name="Crnovcic I."/>
            <person name="Ruckert C."/>
            <person name="Kalinowksi J."/>
            <person name="Keller U."/>
        </authorList>
    </citation>
    <scope>NUCLEOTIDE SEQUENCE [LARGE SCALE GENOMIC DNA]</scope>
    <source>
        <strain evidence="2 4">DSM 41481</strain>
    </source>
</reference>
<dbReference type="AlphaFoldDB" id="A0AAE6YGF1"/>
<name>A0AAE6YGF1_STRAT</name>
<evidence type="ECO:0000313" key="5">
    <source>
        <dbReference type="Proteomes" id="UP000502504"/>
    </source>
</evidence>
<evidence type="ECO:0000256" key="1">
    <source>
        <dbReference type="SAM" id="MobiDB-lite"/>
    </source>
</evidence>
<accession>A0AAE6YGF1</accession>
<dbReference type="EMBL" id="CP050692">
    <property type="protein sequence ID" value="QIT49273.1"/>
    <property type="molecule type" value="Genomic_DNA"/>
</dbReference>
<organism evidence="3 5">
    <name type="scientific">Streptomyces antibioticus</name>
    <dbReference type="NCBI Taxonomy" id="1890"/>
    <lineage>
        <taxon>Bacteria</taxon>
        <taxon>Bacillati</taxon>
        <taxon>Actinomycetota</taxon>
        <taxon>Actinomycetes</taxon>
        <taxon>Kitasatosporales</taxon>
        <taxon>Streptomycetaceae</taxon>
        <taxon>Streptomyces</taxon>
    </lineage>
</organism>
<proteinExistence type="predicted"/>
<dbReference type="EMBL" id="LHQL01000014">
    <property type="protein sequence ID" value="OOQ48447.1"/>
    <property type="molecule type" value="Genomic_DNA"/>
</dbReference>
<protein>
    <submittedName>
        <fullName evidence="3">Uncharacterized protein</fullName>
    </submittedName>
</protein>
<evidence type="ECO:0000313" key="3">
    <source>
        <dbReference type="EMBL" id="QIT49273.1"/>
    </source>
</evidence>
<dbReference type="Proteomes" id="UP000502504">
    <property type="component" value="Chromosome"/>
</dbReference>
<sequence>MVPPTAWRTLLTVSVALTAAGCSYGGEQPGRGSTAPDVRPLKGATAISHADAVRLHDREERAVAACMRDRGQRYTAQPRTASARSEETNPYGLLTPRRAAQDGYGIVGEYLYRLTAPAPADEPRETVWQQALTGTPAHRVTLRLPDGVSLEYSTDGCVARARTEVYGADWNTVEPVTVGLANRVIAAVEADPDHRAAVRRWSACMSKAGHPAKDLQAPRQAVDSRLRTTVAEGGTGPDQDAVRALGRDEIRTARADADCQASTGLAEAVQDTQQAVEKRLLTERDRKTVASYVTDRRRALATEP</sequence>
<gene>
    <name evidence="2" type="ORF">AFM16_35855</name>
    <name evidence="3" type="ORF">HCX60_36455</name>
</gene>
<feature type="compositionally biased region" description="Polar residues" evidence="1">
    <location>
        <begin position="74"/>
        <end position="83"/>
    </location>
</feature>
<keyword evidence="4" id="KW-1185">Reference proteome</keyword>
<reference evidence="3 5" key="2">
    <citation type="submission" date="2020-03" db="EMBL/GenBank/DDBJ databases">
        <title>Is there a link between lipid content and antibiotic production in Streptomyces?</title>
        <authorList>
            <person name="David M."/>
            <person name="Lejeune C."/>
            <person name="Abreu S."/>
            <person name="Thibessard A."/>
            <person name="Leblond P."/>
            <person name="Chaminade P."/>
            <person name="Virolle M.-J."/>
        </authorList>
    </citation>
    <scope>NUCLEOTIDE SEQUENCE [LARGE SCALE GENOMIC DNA]</scope>
    <source>
        <strain evidence="3 5">DSM 41481</strain>
    </source>
</reference>
<feature type="region of interest" description="Disordered" evidence="1">
    <location>
        <begin position="70"/>
        <end position="89"/>
    </location>
</feature>
<evidence type="ECO:0000313" key="4">
    <source>
        <dbReference type="Proteomes" id="UP000190306"/>
    </source>
</evidence>
<evidence type="ECO:0000313" key="2">
    <source>
        <dbReference type="EMBL" id="OOQ48447.1"/>
    </source>
</evidence>
<dbReference type="Proteomes" id="UP000190306">
    <property type="component" value="Chromosome"/>
</dbReference>